<evidence type="ECO:0000256" key="3">
    <source>
        <dbReference type="ARBA" id="ARBA00022801"/>
    </source>
</evidence>
<evidence type="ECO:0000256" key="4">
    <source>
        <dbReference type="ARBA" id="ARBA00022833"/>
    </source>
</evidence>
<dbReference type="InterPro" id="IPR016035">
    <property type="entry name" value="Acyl_Trfase/lysoPLipase"/>
</dbReference>
<dbReference type="GO" id="GO:0016042">
    <property type="term" value="P:lipid catabolic process"/>
    <property type="evidence" value="ECO:0007669"/>
    <property type="project" value="UniProtKB-KW"/>
</dbReference>
<dbReference type="InterPro" id="IPR017907">
    <property type="entry name" value="Znf_RING_CS"/>
</dbReference>
<dbReference type="GO" id="GO:0016020">
    <property type="term" value="C:membrane"/>
    <property type="evidence" value="ECO:0007669"/>
    <property type="project" value="TreeGrafter"/>
</dbReference>
<dbReference type="GO" id="GO:0008270">
    <property type="term" value="F:zinc ion binding"/>
    <property type="evidence" value="ECO:0007669"/>
    <property type="project" value="UniProtKB-KW"/>
</dbReference>
<keyword evidence="8" id="KW-1185">Reference proteome</keyword>
<organism evidence="7 8">
    <name type="scientific">Penicillium egyptiacum</name>
    <dbReference type="NCBI Taxonomy" id="1303716"/>
    <lineage>
        <taxon>Eukaryota</taxon>
        <taxon>Fungi</taxon>
        <taxon>Dikarya</taxon>
        <taxon>Ascomycota</taxon>
        <taxon>Pezizomycotina</taxon>
        <taxon>Eurotiomycetes</taxon>
        <taxon>Eurotiomycetidae</taxon>
        <taxon>Eurotiales</taxon>
        <taxon>Aspergillaceae</taxon>
        <taxon>Penicillium</taxon>
    </lineage>
</organism>
<evidence type="ECO:0000256" key="1">
    <source>
        <dbReference type="ARBA" id="ARBA00022723"/>
    </source>
</evidence>
<keyword evidence="3" id="KW-0378">Hydrolase</keyword>
<feature type="compositionally biased region" description="Basic and acidic residues" evidence="6">
    <location>
        <begin position="983"/>
        <end position="993"/>
    </location>
</feature>
<gene>
    <name evidence="7" type="ORF">PEGY_LOCUS6755</name>
</gene>
<sequence length="993" mass="111775">MQHLDRIGWLEICLGRDSRLAIHDKDRLQVVIDELAQPDCQYPSLCTFLGNKEKDLALQYLYPQNNIKRYSSCSNIRLRPDTMSLNSTRPVLFADGDVQQLRPLPDTSPEATLGNPVLWECCSMQAILIIVWARLVFLFTDVICIFGDDLDGLKGVAEFLAACIRIQSASSFPSALRPRVIVALRARTEDLDEYLLQTELFYHQLYSSGDKSLNDSFSAINFVYLDESLSPTARYERLRALIKGQIQDMTMLYRDNGALPSATQLVALFGSALQHLTTTIDRPFNFVESTRVNNKVSQAVGTNIAHYHRAGKTAGFQGGDIAPVVAAALLMDHYFPEMLGIESALLFLTALPPRMVFHTLYKEKILEALQKEVDWPQSSPEELTNQIECQFITVFDEMVYNNRSSAELRKRQLVSQYGRLCRIRSNRICLYCILRVAQHTLGCGHTMCDTCAQIFGVPVPSYEYRFQIAFCLHCLYRRPLIIDVLPPTMSPSVLAIDGGGVRGVIPLEFLLLLQEHLRPCQIPDIFDLGVGTSSGTPRLYNLEPSNIGKVLAKHIFRERRRAALPWLMRILLSRLPVLGSLSKWIIWLLYDSCYDSRVFESTLKVAFHRKENLFGPFAIPSGPLFSGAKFGVTATSISRNTNSFIMGNFNAVQDPGEEDHGYEILRPYNVKDEPRVCQAPAHIRGIGSFQDGGLQYNFTGAIASQLCHRIWPSRGGPARLLSLGTGITDSACDRTPHFRHVFSDGFLRRGFDAWMSSMDTEQEWHRMRNQLSEASRPDYFRFNVPLGGIPSPIDAVAMIKSYRDLVLLQPGSARIAREAASALLASRFYFELTDLPPKDGFPFWCHGVIRCKGQAKDVVQALSQLHPQGLDLAIESKKVGHFGTTRDICCECGCFVHPVIFLVRHSEETIDIRIRPSPHDGWRINGFPANMASFEMKQSPSSPFGRSDHGYLNRAPCINCISHESSRRTRGTRRRRGSGTLGSREEQTKRVCL</sequence>
<reference evidence="7" key="1">
    <citation type="submission" date="2021-07" db="EMBL/GenBank/DDBJ databases">
        <authorList>
            <person name="Branca A.L. A."/>
        </authorList>
    </citation>
    <scope>NUCLEOTIDE SEQUENCE</scope>
</reference>
<keyword evidence="5" id="KW-0443">Lipid metabolism</keyword>
<keyword evidence="5" id="KW-0442">Lipid degradation</keyword>
<keyword evidence="2" id="KW-0863">Zinc-finger</keyword>
<evidence type="ECO:0000256" key="6">
    <source>
        <dbReference type="SAM" id="MobiDB-lite"/>
    </source>
</evidence>
<evidence type="ECO:0000256" key="2">
    <source>
        <dbReference type="ARBA" id="ARBA00022771"/>
    </source>
</evidence>
<feature type="compositionally biased region" description="Basic residues" evidence="6">
    <location>
        <begin position="968"/>
        <end position="977"/>
    </location>
</feature>
<proteinExistence type="predicted"/>
<dbReference type="SUPFAM" id="SSF52151">
    <property type="entry name" value="FabD/lysophospholipase-like"/>
    <property type="match status" value="1"/>
</dbReference>
<evidence type="ECO:0000313" key="7">
    <source>
        <dbReference type="EMBL" id="CAG8902308.1"/>
    </source>
</evidence>
<feature type="region of interest" description="Disordered" evidence="6">
    <location>
        <begin position="965"/>
        <end position="993"/>
    </location>
</feature>
<name>A0A9W4KCG3_9EURO</name>
<keyword evidence="4" id="KW-0862">Zinc</keyword>
<dbReference type="PROSITE" id="PS00518">
    <property type="entry name" value="ZF_RING_1"/>
    <property type="match status" value="1"/>
</dbReference>
<evidence type="ECO:0008006" key="9">
    <source>
        <dbReference type="Google" id="ProtNLM"/>
    </source>
</evidence>
<dbReference type="PANTHER" id="PTHR24185:SF1">
    <property type="entry name" value="CALCIUM-INDEPENDENT PHOSPHOLIPASE A2-GAMMA"/>
    <property type="match status" value="1"/>
</dbReference>
<dbReference type="CDD" id="cd07199">
    <property type="entry name" value="Pat17_PNPLA8_PNPLA9_like"/>
    <property type="match status" value="1"/>
</dbReference>
<comment type="caution">
    <text evidence="7">The sequence shown here is derived from an EMBL/GenBank/DDBJ whole genome shotgun (WGS) entry which is preliminary data.</text>
</comment>
<dbReference type="Proteomes" id="UP001154252">
    <property type="component" value="Unassembled WGS sequence"/>
</dbReference>
<dbReference type="Gene3D" id="3.40.1090.10">
    <property type="entry name" value="Cytosolic phospholipase A2 catalytic domain"/>
    <property type="match status" value="1"/>
</dbReference>
<dbReference type="GO" id="GO:0019369">
    <property type="term" value="P:arachidonate metabolic process"/>
    <property type="evidence" value="ECO:0007669"/>
    <property type="project" value="TreeGrafter"/>
</dbReference>
<protein>
    <recommendedName>
        <fullName evidence="9">PNPLA domain-containing protein</fullName>
    </recommendedName>
</protein>
<dbReference type="GO" id="GO:0047499">
    <property type="term" value="F:calcium-independent phospholipase A2 activity"/>
    <property type="evidence" value="ECO:0007669"/>
    <property type="project" value="TreeGrafter"/>
</dbReference>
<dbReference type="PANTHER" id="PTHR24185">
    <property type="entry name" value="CALCIUM-INDEPENDENT PHOSPHOLIPASE A2-GAMMA"/>
    <property type="match status" value="1"/>
</dbReference>
<accession>A0A9W4KCG3</accession>
<keyword evidence="1" id="KW-0479">Metal-binding</keyword>
<evidence type="ECO:0000313" key="8">
    <source>
        <dbReference type="Proteomes" id="UP001154252"/>
    </source>
</evidence>
<evidence type="ECO:0000256" key="5">
    <source>
        <dbReference type="ARBA" id="ARBA00022963"/>
    </source>
</evidence>
<dbReference type="OrthoDB" id="194358at2759"/>
<dbReference type="EMBL" id="CAJVRC010000875">
    <property type="protein sequence ID" value="CAG8902308.1"/>
    <property type="molecule type" value="Genomic_DNA"/>
</dbReference>
<dbReference type="AlphaFoldDB" id="A0A9W4KCG3"/>